<evidence type="ECO:0000256" key="5">
    <source>
        <dbReference type="SAM" id="MobiDB-lite"/>
    </source>
</evidence>
<evidence type="ECO:0000256" key="1">
    <source>
        <dbReference type="ARBA" id="ARBA00022833"/>
    </source>
</evidence>
<sequence>MNSCRKLHRKCLVEDEEKVCQRCIKAKAQCRWENGDGNGDVGVNGDESESVHQKRQFDDDNNADNADKLSKKQKIIMKLSKDEHLYANVLQSSRATSQFITATQPLAPILSRDSVLSLDGEVLGLYCPWRNVYFEPRDKDEYKIDKELKSYLNKKGAFIIPQISEQRRLIKLFLDNVYPLYPVVNRNILENLSNEPLLLINSMMLAGVKYDPFLQNYDYRIRAEEFKSRCKYLQMIETNKVTLIQSYLLLSINEEGPEGANLARECISKAILLIMELGIHNLAVAEHFDMMKTDKSDIKTMFRLNYDRNLMVRLFWTSYCCDRIASATSCSAMLYNIDDLIIEEPFLKNFDDFENYQISDYELFKRWYSLILLFERVIKTVYRPPGRRALNDSNLELDLLNWGIRNLNATLPIESKFIRFLKVSHAYCNLLYLRCKIGLLDLIESNNINKPVFHSNESPLSTAGMYYVYKFSNDIIESLKFSFNNDCIEHILNVHSTLHVLVLIHLEIESKRLQTSLDTNGQSTTTTTSSTSTTETQTKTTLTKDQLHTLKEKENQYNQCLEILKNFKNKYWFAAASFNLFEKLNSIEPQPKETFENLFNNQQDLNQAGSILNSNLSQWF</sequence>
<dbReference type="AlphaFoldDB" id="K0KSS7"/>
<dbReference type="GO" id="GO:0006351">
    <property type="term" value="P:DNA-templated transcription"/>
    <property type="evidence" value="ECO:0007669"/>
    <property type="project" value="InterPro"/>
</dbReference>
<dbReference type="InterPro" id="IPR052073">
    <property type="entry name" value="Amide_Lactam_Regulators"/>
</dbReference>
<protein>
    <submittedName>
        <fullName evidence="6">Transcriptional regulatory protein</fullName>
    </submittedName>
</protein>
<feature type="compositionally biased region" description="Basic and acidic residues" evidence="5">
    <location>
        <begin position="49"/>
        <end position="58"/>
    </location>
</feature>
<dbReference type="InterPro" id="IPR001138">
    <property type="entry name" value="Zn2Cys6_DnaBD"/>
</dbReference>
<dbReference type="CDD" id="cd00067">
    <property type="entry name" value="GAL4"/>
    <property type="match status" value="1"/>
</dbReference>
<dbReference type="EMBL" id="CAIF01000179">
    <property type="protein sequence ID" value="CCH45102.1"/>
    <property type="molecule type" value="Genomic_DNA"/>
</dbReference>
<dbReference type="GO" id="GO:0008270">
    <property type="term" value="F:zinc ion binding"/>
    <property type="evidence" value="ECO:0007669"/>
    <property type="project" value="InterPro"/>
</dbReference>
<dbReference type="PANTHER" id="PTHR47171">
    <property type="entry name" value="FARA-RELATED"/>
    <property type="match status" value="1"/>
</dbReference>
<keyword evidence="2" id="KW-0805">Transcription regulation</keyword>
<gene>
    <name evidence="6" type="ORF">BN7_4680</name>
</gene>
<evidence type="ECO:0000256" key="4">
    <source>
        <dbReference type="ARBA" id="ARBA00023163"/>
    </source>
</evidence>
<organism evidence="6 7">
    <name type="scientific">Wickerhamomyces ciferrii (strain ATCC 14091 / BCRC 22168 / CBS 111 / JCM 3599 / NBRC 0793 / NRRL Y-1031 F-60-10)</name>
    <name type="common">Yeast</name>
    <name type="synonym">Pichia ciferrii</name>
    <dbReference type="NCBI Taxonomy" id="1206466"/>
    <lineage>
        <taxon>Eukaryota</taxon>
        <taxon>Fungi</taxon>
        <taxon>Dikarya</taxon>
        <taxon>Ascomycota</taxon>
        <taxon>Saccharomycotina</taxon>
        <taxon>Saccharomycetes</taxon>
        <taxon>Phaffomycetales</taxon>
        <taxon>Wickerhamomycetaceae</taxon>
        <taxon>Wickerhamomyces</taxon>
    </lineage>
</organism>
<keyword evidence="4" id="KW-0804">Transcription</keyword>
<dbReference type="CDD" id="cd12148">
    <property type="entry name" value="fungal_TF_MHR"/>
    <property type="match status" value="1"/>
</dbReference>
<keyword evidence="1" id="KW-0862">Zinc</keyword>
<reference evidence="6 7" key="1">
    <citation type="journal article" date="2012" name="Eukaryot. Cell">
        <title>Draft genome sequence of Wickerhamomyces ciferrii NRRL Y-1031 F-60-10.</title>
        <authorList>
            <person name="Schneider J."/>
            <person name="Andrea H."/>
            <person name="Blom J."/>
            <person name="Jaenicke S."/>
            <person name="Ruckert C."/>
            <person name="Schorsch C."/>
            <person name="Szczepanowski R."/>
            <person name="Farwick M."/>
            <person name="Goesmann A."/>
            <person name="Puhler A."/>
            <person name="Schaffer S."/>
            <person name="Tauch A."/>
            <person name="Kohler T."/>
            <person name="Brinkrolf K."/>
        </authorList>
    </citation>
    <scope>NUCLEOTIDE SEQUENCE [LARGE SCALE GENOMIC DNA]</scope>
    <source>
        <strain evidence="7">ATCC 14091 / BCRC 22168 / CBS 111 / JCM 3599 / NBRC 0793 / NRRL Y-1031 F-60-10</strain>
    </source>
</reference>
<evidence type="ECO:0000313" key="7">
    <source>
        <dbReference type="Proteomes" id="UP000009328"/>
    </source>
</evidence>
<dbReference type="Proteomes" id="UP000009328">
    <property type="component" value="Unassembled WGS sequence"/>
</dbReference>
<dbReference type="eggNOG" id="ENOG502SKRT">
    <property type="taxonomic scope" value="Eukaryota"/>
</dbReference>
<dbReference type="GO" id="GO:0003677">
    <property type="term" value="F:DNA binding"/>
    <property type="evidence" value="ECO:0007669"/>
    <property type="project" value="UniProtKB-KW"/>
</dbReference>
<dbReference type="HOGENOM" id="CLU_037041_1_0_1"/>
<evidence type="ECO:0000256" key="3">
    <source>
        <dbReference type="ARBA" id="ARBA00023125"/>
    </source>
</evidence>
<proteinExistence type="predicted"/>
<keyword evidence="7" id="KW-1185">Reference proteome</keyword>
<dbReference type="InParanoid" id="K0KSS7"/>
<comment type="caution">
    <text evidence="6">The sequence shown here is derived from an EMBL/GenBank/DDBJ whole genome shotgun (WGS) entry which is preliminary data.</text>
</comment>
<name>K0KSS7_WICCF</name>
<evidence type="ECO:0000313" key="6">
    <source>
        <dbReference type="EMBL" id="CCH45102.1"/>
    </source>
</evidence>
<evidence type="ECO:0000256" key="2">
    <source>
        <dbReference type="ARBA" id="ARBA00023015"/>
    </source>
</evidence>
<accession>K0KSS7</accession>
<dbReference type="STRING" id="1206466.K0KSS7"/>
<keyword evidence="3" id="KW-0238">DNA-binding</keyword>
<dbReference type="GO" id="GO:0000981">
    <property type="term" value="F:DNA-binding transcription factor activity, RNA polymerase II-specific"/>
    <property type="evidence" value="ECO:0007669"/>
    <property type="project" value="InterPro"/>
</dbReference>
<feature type="region of interest" description="Disordered" evidence="5">
    <location>
        <begin position="517"/>
        <end position="539"/>
    </location>
</feature>
<feature type="region of interest" description="Disordered" evidence="5">
    <location>
        <begin position="37"/>
        <end position="65"/>
    </location>
</feature>
<dbReference type="PANTHER" id="PTHR47171:SF3">
    <property type="entry name" value="FARA-RELATED"/>
    <property type="match status" value="1"/>
</dbReference>